<accession>A0A261FGC4</accession>
<dbReference type="CDD" id="cd04301">
    <property type="entry name" value="NAT_SF"/>
    <property type="match status" value="1"/>
</dbReference>
<protein>
    <submittedName>
        <fullName evidence="5">Acetyltransferase</fullName>
    </submittedName>
</protein>
<dbReference type="InterPro" id="IPR050832">
    <property type="entry name" value="Bact_Acetyltransf"/>
</dbReference>
<evidence type="ECO:0000313" key="6">
    <source>
        <dbReference type="Proteomes" id="UP000216444"/>
    </source>
</evidence>
<feature type="region of interest" description="Disordered" evidence="3">
    <location>
        <begin position="58"/>
        <end position="82"/>
    </location>
</feature>
<dbReference type="Gene3D" id="3.40.630.30">
    <property type="match status" value="1"/>
</dbReference>
<gene>
    <name evidence="5" type="ORF">BTIS_0976</name>
</gene>
<dbReference type="GO" id="GO:0016747">
    <property type="term" value="F:acyltransferase activity, transferring groups other than amino-acyl groups"/>
    <property type="evidence" value="ECO:0007669"/>
    <property type="project" value="InterPro"/>
</dbReference>
<evidence type="ECO:0000256" key="1">
    <source>
        <dbReference type="ARBA" id="ARBA00022679"/>
    </source>
</evidence>
<dbReference type="InterPro" id="IPR000182">
    <property type="entry name" value="GNAT_dom"/>
</dbReference>
<dbReference type="InterPro" id="IPR016181">
    <property type="entry name" value="Acyl_CoA_acyltransferase"/>
</dbReference>
<sequence length="177" mass="20078">MGMIRRATIADIPDLDRLLFQVAAVHHEGRPDLFKPNAKKYTDEELAEIIADDERPIFIYDDDGTNDNGTDDDTDNDDRESDRPHRVLGYAFCVFQRHDGSHVLTDITTLYIDDLCVDESARGRHVGTALYRHVLDFAREQGCYNVTLNVWSCNPSAMAFYEHCGLAPQKVGMETIL</sequence>
<dbReference type="Proteomes" id="UP000216444">
    <property type="component" value="Unassembled WGS sequence"/>
</dbReference>
<feature type="domain" description="N-acetyltransferase" evidence="4">
    <location>
        <begin position="2"/>
        <end position="177"/>
    </location>
</feature>
<keyword evidence="1 5" id="KW-0808">Transferase</keyword>
<dbReference type="PROSITE" id="PS51186">
    <property type="entry name" value="GNAT"/>
    <property type="match status" value="1"/>
</dbReference>
<organism evidence="5 6">
    <name type="scientific">Bifidobacterium tissieri</name>
    <dbReference type="NCBI Taxonomy" id="1630162"/>
    <lineage>
        <taxon>Bacteria</taxon>
        <taxon>Bacillati</taxon>
        <taxon>Actinomycetota</taxon>
        <taxon>Actinomycetes</taxon>
        <taxon>Bifidobacteriales</taxon>
        <taxon>Bifidobacteriaceae</taxon>
        <taxon>Bifidobacterium</taxon>
    </lineage>
</organism>
<evidence type="ECO:0000259" key="4">
    <source>
        <dbReference type="PROSITE" id="PS51186"/>
    </source>
</evidence>
<dbReference type="Pfam" id="PF00583">
    <property type="entry name" value="Acetyltransf_1"/>
    <property type="match status" value="1"/>
</dbReference>
<dbReference type="PANTHER" id="PTHR43877">
    <property type="entry name" value="AMINOALKYLPHOSPHONATE N-ACETYLTRANSFERASE-RELATED-RELATED"/>
    <property type="match status" value="1"/>
</dbReference>
<dbReference type="AlphaFoldDB" id="A0A261FGC4"/>
<evidence type="ECO:0000256" key="3">
    <source>
        <dbReference type="SAM" id="MobiDB-lite"/>
    </source>
</evidence>
<feature type="compositionally biased region" description="Acidic residues" evidence="3">
    <location>
        <begin position="60"/>
        <end position="79"/>
    </location>
</feature>
<reference evidence="5 6" key="1">
    <citation type="journal article" date="2017" name="BMC Genomics">
        <title>Comparative genomic and phylogenomic analyses of the Bifidobacteriaceae family.</title>
        <authorList>
            <person name="Lugli G.A."/>
            <person name="Milani C."/>
            <person name="Turroni F."/>
            <person name="Duranti S."/>
            <person name="Mancabelli L."/>
            <person name="Mangifesta M."/>
            <person name="Ferrario C."/>
            <person name="Modesto M."/>
            <person name="Mattarelli P."/>
            <person name="Jiri K."/>
            <person name="van Sinderen D."/>
            <person name="Ventura M."/>
        </authorList>
    </citation>
    <scope>NUCLEOTIDE SEQUENCE [LARGE SCALE GENOMIC DNA]</scope>
    <source>
        <strain evidence="5 6">DSM 100201</strain>
    </source>
</reference>
<comment type="caution">
    <text evidence="5">The sequence shown here is derived from an EMBL/GenBank/DDBJ whole genome shotgun (WGS) entry which is preliminary data.</text>
</comment>
<dbReference type="SUPFAM" id="SSF55729">
    <property type="entry name" value="Acyl-CoA N-acyltransferases (Nat)"/>
    <property type="match status" value="1"/>
</dbReference>
<keyword evidence="6" id="KW-1185">Reference proteome</keyword>
<keyword evidence="2" id="KW-0012">Acyltransferase</keyword>
<evidence type="ECO:0000256" key="2">
    <source>
        <dbReference type="ARBA" id="ARBA00023315"/>
    </source>
</evidence>
<evidence type="ECO:0000313" key="5">
    <source>
        <dbReference type="EMBL" id="OZG58128.1"/>
    </source>
</evidence>
<dbReference type="EMBL" id="MWWV01000005">
    <property type="protein sequence ID" value="OZG58128.1"/>
    <property type="molecule type" value="Genomic_DNA"/>
</dbReference>
<proteinExistence type="predicted"/>
<dbReference type="RefSeq" id="WP_169713059.1">
    <property type="nucleotide sequence ID" value="NZ_MWWV01000005.1"/>
</dbReference>
<name>A0A261FGC4_9BIFI</name>